<dbReference type="PROSITE" id="PS50096">
    <property type="entry name" value="IQ"/>
    <property type="match status" value="6"/>
</dbReference>
<dbReference type="EMBL" id="CAXLJM020000005">
    <property type="protein sequence ID" value="CAL8071281.1"/>
    <property type="molecule type" value="Genomic_DNA"/>
</dbReference>
<dbReference type="InterPro" id="IPR002710">
    <property type="entry name" value="Dilute_dom"/>
</dbReference>
<keyword evidence="7 9" id="KW-0505">Motor protein</keyword>
<dbReference type="PANTHER" id="PTHR13140">
    <property type="entry name" value="MYOSIN"/>
    <property type="match status" value="1"/>
</dbReference>
<proteinExistence type="inferred from homology"/>
<evidence type="ECO:0000256" key="11">
    <source>
        <dbReference type="SAM" id="MobiDB-lite"/>
    </source>
</evidence>
<dbReference type="Proteomes" id="UP001642540">
    <property type="component" value="Unassembled WGS sequence"/>
</dbReference>
<dbReference type="SUPFAM" id="SSF50084">
    <property type="entry name" value="Myosin S1 fragment, N-terminal domain"/>
    <property type="match status" value="1"/>
</dbReference>
<dbReference type="Pfam" id="PF25966">
    <property type="entry name" value="Myo5a"/>
    <property type="match status" value="1"/>
</dbReference>
<dbReference type="Gene3D" id="1.20.5.190">
    <property type="match status" value="3"/>
</dbReference>
<protein>
    <recommendedName>
        <fullName evidence="16">Unconventional myosin-Va</fullName>
    </recommendedName>
</protein>
<evidence type="ECO:0000256" key="5">
    <source>
        <dbReference type="ARBA" id="ARBA00023054"/>
    </source>
</evidence>
<dbReference type="Pfam" id="PF01843">
    <property type="entry name" value="DIL"/>
    <property type="match status" value="1"/>
</dbReference>
<dbReference type="Pfam" id="PF00063">
    <property type="entry name" value="Myosin_head"/>
    <property type="match status" value="1"/>
</dbReference>
<feature type="domain" description="Dilute" evidence="12">
    <location>
        <begin position="1454"/>
        <end position="1724"/>
    </location>
</feature>
<evidence type="ECO:0000256" key="10">
    <source>
        <dbReference type="SAM" id="Coils"/>
    </source>
</evidence>
<dbReference type="PANTHER" id="PTHR13140:SF706">
    <property type="entry name" value="DILUTE CLASS UNCONVENTIONAL MYOSIN, ISOFORM C"/>
    <property type="match status" value="1"/>
</dbReference>
<dbReference type="SMART" id="SM00242">
    <property type="entry name" value="MYSc"/>
    <property type="match status" value="1"/>
</dbReference>
<dbReference type="SUPFAM" id="SSF52540">
    <property type="entry name" value="P-loop containing nucleoside triphosphate hydrolases"/>
    <property type="match status" value="2"/>
</dbReference>
<dbReference type="Gene3D" id="1.10.10.820">
    <property type="match status" value="1"/>
</dbReference>
<dbReference type="InterPro" id="IPR027417">
    <property type="entry name" value="P-loop_NTPase"/>
</dbReference>
<keyword evidence="15" id="KW-1185">Reference proteome</keyword>
<organism evidence="14 15">
    <name type="scientific">Orchesella dallaii</name>
    <dbReference type="NCBI Taxonomy" id="48710"/>
    <lineage>
        <taxon>Eukaryota</taxon>
        <taxon>Metazoa</taxon>
        <taxon>Ecdysozoa</taxon>
        <taxon>Arthropoda</taxon>
        <taxon>Hexapoda</taxon>
        <taxon>Collembola</taxon>
        <taxon>Entomobryomorpha</taxon>
        <taxon>Entomobryoidea</taxon>
        <taxon>Orchesellidae</taxon>
        <taxon>Orchesellinae</taxon>
        <taxon>Orchesella</taxon>
    </lineage>
</organism>
<evidence type="ECO:0000256" key="4">
    <source>
        <dbReference type="ARBA" id="ARBA00022860"/>
    </source>
</evidence>
<feature type="region of interest" description="Disordered" evidence="11">
    <location>
        <begin position="1239"/>
        <end position="1259"/>
    </location>
</feature>
<comment type="caution">
    <text evidence="14">The sequence shown here is derived from an EMBL/GenBank/DDBJ whole genome shotgun (WGS) entry which is preliminary data.</text>
</comment>
<feature type="region of interest" description="Actin-binding" evidence="9">
    <location>
        <begin position="642"/>
        <end position="664"/>
    </location>
</feature>
<evidence type="ECO:0000259" key="12">
    <source>
        <dbReference type="PROSITE" id="PS51126"/>
    </source>
</evidence>
<dbReference type="Gene3D" id="6.20.240.20">
    <property type="match status" value="1"/>
</dbReference>
<feature type="region of interest" description="Disordered" evidence="11">
    <location>
        <begin position="1159"/>
        <end position="1181"/>
    </location>
</feature>
<dbReference type="PROSITE" id="PS51126">
    <property type="entry name" value="DILUTE"/>
    <property type="match status" value="1"/>
</dbReference>
<evidence type="ECO:0000256" key="8">
    <source>
        <dbReference type="ARBA" id="ARBA00023203"/>
    </source>
</evidence>
<keyword evidence="6 9" id="KW-0518">Myosin</keyword>
<feature type="domain" description="Myosin motor" evidence="13">
    <location>
        <begin position="73"/>
        <end position="764"/>
    </location>
</feature>
<keyword evidence="8 9" id="KW-0009">Actin-binding</keyword>
<keyword evidence="4" id="KW-0112">Calmodulin-binding</keyword>
<reference evidence="14 15" key="1">
    <citation type="submission" date="2024-08" db="EMBL/GenBank/DDBJ databases">
        <authorList>
            <person name="Cucini C."/>
            <person name="Frati F."/>
        </authorList>
    </citation>
    <scope>NUCLEOTIDE SEQUENCE [LARGE SCALE GENOMIC DNA]</scope>
</reference>
<evidence type="ECO:0000313" key="15">
    <source>
        <dbReference type="Proteomes" id="UP001642540"/>
    </source>
</evidence>
<feature type="coiled-coil region" evidence="10">
    <location>
        <begin position="971"/>
        <end position="1078"/>
    </location>
</feature>
<dbReference type="InterPro" id="IPR001609">
    <property type="entry name" value="Myosin_head_motor_dom-like"/>
</dbReference>
<dbReference type="Gene3D" id="1.20.58.530">
    <property type="match status" value="1"/>
</dbReference>
<keyword evidence="2 9" id="KW-0547">Nucleotide-binding</keyword>
<feature type="coiled-coil region" evidence="10">
    <location>
        <begin position="916"/>
        <end position="943"/>
    </location>
</feature>
<dbReference type="CDD" id="cd01380">
    <property type="entry name" value="MYSc_Myo5"/>
    <property type="match status" value="1"/>
</dbReference>
<sequence length="1780" mass="204643">MSVDTYQQRYSAGTRVWLPSKEKVWIPAKVILYSVDKLECEVDDGSVAKEPTVIPIKAPEKDLPPLRNPDILIGQNDLTSLSYLHEPAVLYNLAYRFSENNFIYTYCGIVLVAINPYEELPIYGKETVWAYRGHNWGELDPHIFAVAEDAFTKMERENRDQSIIVSGESGAGKTVSAKYAMRYFATVGGSENETQIERKVLASSPIMEAIGNAKTTRNDNSSRFGKYVELNFDTKYSIIGASMRTYLLEKSRVVFQSEEERNYHIFYQICASRNSHAEVSELYLDSCTKFNYTGQGSAGIIEGVSDQKLFLETVEAMTLLGFGIDDRRNFFKLLAAILHLGNVDIKKSDTKGGDMSCSVPKDDEHLAHFANLLQIDFDSMRKWLTCRRIVTGREEFIKPMSQADSMNCRDALSKLLYAEAFSWIVIGINRCLLTAQKTNRFIGVLDIYGFETFEINSFEQFCINYANEKLQQQFNQHVFKLEQEEYVREEIQWTFIDFYDNQPCIDLIESKLGILDLLDEECRMPKGSDSSWCQKLYNKCVTSSSHFEKPRMSQTAFVVVHFADRVQYESQGFLEKNRDTVLQEQIMTISESSNTWIQQLVAPKDNPLAAPKRGGVVIQSSSATMSTSSRKKTVGSQFRDSLTLLMQSLNATTPHYVRCIKPNDSKTPFEFDPHRAVQQLRACGVLETIRISAAGFPSRWTYTDFFNRYRPLVKNSKEINRASARATCETIVNGMITDEDAYRFGKSKIFFRAGQVAFLEKIRMEKQRYSAVMIQKNVRGFIYKARYEKLKKSVLKLQNYGRGMLARKLALKLRQTRAAIRIQTCFRRWKQQKAYQRLRNVTIQFQCRARGCLARKRAQHLRMIQAAIIIQKFMRMWLEKQRYEKARQDIIKVQSCVRRWMAKRKLKSLKTEARSLEHVRQLNKGLENKIISLQQRIEELSKGANKNKKVATDYEKVKVQLDNFKHMEKDFKAALEKIGELEGLNDRLEGELRGKMDAEVDFVTTKVELDSENAKLREQVVELQVKVKHLGDELEESKLKEAENEKLRRELATFEKEREMEQQAYQQLLKKVHDMEQNFVGGGREQHGNVSSRPTPVPRKNLAPASLDSGLPSLDRSPSPTRRALQAQSPNQIQQNASEPDIGLVLVLQQKLRQSEKERESVEKLLEEQSATNPDSETRRTQDLIRLQELEMENAKLRDDLNRLRSTEDTNSEISRQFQSLQEELARKREESIQLRTVLASPKGKRSPGAGEPPQEELVLNGDDEDEIGLILQTQKRIIQQLERELQAEKMEKQDLTSQNKTLENEVQKQSMALSQSLNSISGGGDLHLRHEVGRLTNENLTLRDHLTRLKSELKRYKQQRPHDVSVNNPNDSMNANNLSLDHVFIRKKDQVYLGMLEYRQEDEGKIMRALILDLQPAIALSAQPSGLPAYILFMMIRYTDYINDDNKVRSLLTSAITYIKRLMRKKSETLDVTVLWLSNILRFLHTLKQYSGDATFQQENTPKQNDQCLKNFDLSEYRQVLSDHAVWIYMMLLKIVEQDMQTMIVPAILENTGIDVNSGGGGVRTGGEIQKQKPLDSLLRKLDITYNLLCSYGLDVEVINQVFRQLFYYVCAGALNNLLLRRELCNWSKGLEIRYNISALEEWGRSKKMEEVVKQTLSPVIQASQILQARKSDNDVGIICDICDSLSIQQVVKLLNLYSSKDGIDADKVSKQFIERVQSKLFESRTKGLEQAEALAKTKLLMDTQYTYAVKFPFNPSSVKLEDINIPDSFGLNQWIKKM</sequence>
<dbReference type="Gene3D" id="3.40.850.10">
    <property type="entry name" value="Kinesin motor domain"/>
    <property type="match status" value="1"/>
</dbReference>
<dbReference type="PROSITE" id="PS51456">
    <property type="entry name" value="MYOSIN_MOTOR"/>
    <property type="match status" value="1"/>
</dbReference>
<dbReference type="InterPro" id="IPR036961">
    <property type="entry name" value="Kinesin_motor_dom_sf"/>
</dbReference>
<dbReference type="PRINTS" id="PR00193">
    <property type="entry name" value="MYOSINHEAVY"/>
</dbReference>
<evidence type="ECO:0008006" key="16">
    <source>
        <dbReference type="Google" id="ProtNLM"/>
    </source>
</evidence>
<evidence type="ECO:0000313" key="14">
    <source>
        <dbReference type="EMBL" id="CAL8071281.1"/>
    </source>
</evidence>
<keyword evidence="5 10" id="KW-0175">Coiled coil</keyword>
<dbReference type="SMART" id="SM00015">
    <property type="entry name" value="IQ"/>
    <property type="match status" value="6"/>
</dbReference>
<dbReference type="InterPro" id="IPR058662">
    <property type="entry name" value="Myo5a/b_dom"/>
</dbReference>
<evidence type="ECO:0000256" key="1">
    <source>
        <dbReference type="ARBA" id="ARBA00008314"/>
    </source>
</evidence>
<dbReference type="InterPro" id="IPR036103">
    <property type="entry name" value="MYSc_Myo5"/>
</dbReference>
<dbReference type="SMART" id="SM01132">
    <property type="entry name" value="DIL"/>
    <property type="match status" value="1"/>
</dbReference>
<accession>A0ABP1PMF7</accession>
<dbReference type="Gene3D" id="1.20.120.720">
    <property type="entry name" value="Myosin VI head, motor domain, U50 subdomain"/>
    <property type="match status" value="1"/>
</dbReference>
<keyword evidence="3 9" id="KW-0067">ATP-binding</keyword>
<feature type="binding site" evidence="9">
    <location>
        <begin position="167"/>
        <end position="174"/>
    </location>
    <ligand>
        <name>ATP</name>
        <dbReference type="ChEBI" id="CHEBI:30616"/>
    </ligand>
</feature>
<feature type="compositionally biased region" description="Polar residues" evidence="11">
    <location>
        <begin position="1116"/>
        <end position="1138"/>
    </location>
</feature>
<evidence type="ECO:0000256" key="2">
    <source>
        <dbReference type="ARBA" id="ARBA00022741"/>
    </source>
</evidence>
<evidence type="ECO:0000256" key="7">
    <source>
        <dbReference type="ARBA" id="ARBA00023175"/>
    </source>
</evidence>
<dbReference type="InterPro" id="IPR000048">
    <property type="entry name" value="IQ_motif_EF-hand-BS"/>
</dbReference>
<dbReference type="Pfam" id="PF00612">
    <property type="entry name" value="IQ"/>
    <property type="match status" value="3"/>
</dbReference>
<name>A0ABP1PMF7_9HEXA</name>
<gene>
    <name evidence="14" type="ORF">ODALV1_LOCUS1645</name>
</gene>
<evidence type="ECO:0000256" key="6">
    <source>
        <dbReference type="ARBA" id="ARBA00023123"/>
    </source>
</evidence>
<feature type="coiled-coil region" evidence="10">
    <location>
        <begin position="1272"/>
        <end position="1313"/>
    </location>
</feature>
<dbReference type="CDD" id="cd15470">
    <property type="entry name" value="Myo5_CBD"/>
    <property type="match status" value="1"/>
</dbReference>
<evidence type="ECO:0000256" key="9">
    <source>
        <dbReference type="PROSITE-ProRule" id="PRU00782"/>
    </source>
</evidence>
<comment type="similarity">
    <text evidence="1 9">Belongs to the TRAFAC class myosin-kinesin ATPase superfamily. Myosin family.</text>
</comment>
<evidence type="ECO:0000256" key="3">
    <source>
        <dbReference type="ARBA" id="ARBA00022840"/>
    </source>
</evidence>
<evidence type="ECO:0000259" key="13">
    <source>
        <dbReference type="PROSITE" id="PS51456"/>
    </source>
</evidence>
<feature type="region of interest" description="Disordered" evidence="11">
    <location>
        <begin position="1080"/>
        <end position="1138"/>
    </location>
</feature>